<protein>
    <submittedName>
        <fullName evidence="4">Uncharacterized protein</fullName>
    </submittedName>
</protein>
<keyword evidence="2" id="KW-0472">Membrane</keyword>
<feature type="region of interest" description="Disordered" evidence="1">
    <location>
        <begin position="44"/>
        <end position="191"/>
    </location>
</feature>
<evidence type="ECO:0000256" key="3">
    <source>
        <dbReference type="SAM" id="SignalP"/>
    </source>
</evidence>
<feature type="region of interest" description="Disordered" evidence="1">
    <location>
        <begin position="230"/>
        <end position="249"/>
    </location>
</feature>
<feature type="compositionally biased region" description="Low complexity" evidence="1">
    <location>
        <begin position="130"/>
        <end position="144"/>
    </location>
</feature>
<evidence type="ECO:0000256" key="1">
    <source>
        <dbReference type="SAM" id="MobiDB-lite"/>
    </source>
</evidence>
<feature type="compositionally biased region" description="Polar residues" evidence="1">
    <location>
        <begin position="86"/>
        <end position="111"/>
    </location>
</feature>
<organism evidence="4 5">
    <name type="scientific">Xylocopa violacea</name>
    <name type="common">Violet carpenter bee</name>
    <name type="synonym">Apis violacea</name>
    <dbReference type="NCBI Taxonomy" id="135666"/>
    <lineage>
        <taxon>Eukaryota</taxon>
        <taxon>Metazoa</taxon>
        <taxon>Ecdysozoa</taxon>
        <taxon>Arthropoda</taxon>
        <taxon>Hexapoda</taxon>
        <taxon>Insecta</taxon>
        <taxon>Pterygota</taxon>
        <taxon>Neoptera</taxon>
        <taxon>Endopterygota</taxon>
        <taxon>Hymenoptera</taxon>
        <taxon>Apocrita</taxon>
        <taxon>Aculeata</taxon>
        <taxon>Apoidea</taxon>
        <taxon>Anthophila</taxon>
        <taxon>Apidae</taxon>
        <taxon>Xylocopa</taxon>
        <taxon>Xylocopa</taxon>
    </lineage>
</organism>
<dbReference type="EMBL" id="CAXAJV020001300">
    <property type="protein sequence ID" value="CAL7950770.1"/>
    <property type="molecule type" value="Genomic_DNA"/>
</dbReference>
<evidence type="ECO:0000313" key="4">
    <source>
        <dbReference type="EMBL" id="CAL7950770.1"/>
    </source>
</evidence>
<feature type="signal peptide" evidence="3">
    <location>
        <begin position="1"/>
        <end position="20"/>
    </location>
</feature>
<gene>
    <name evidence="4" type="ORF">XYLVIOL_LOCUS10178</name>
</gene>
<feature type="chain" id="PRO_5046533307" evidence="3">
    <location>
        <begin position="21"/>
        <end position="422"/>
    </location>
</feature>
<name>A0ABP1PBZ4_XYLVO</name>
<keyword evidence="2" id="KW-0812">Transmembrane</keyword>
<accession>A0ABP1PBZ4</accession>
<comment type="caution">
    <text evidence="4">The sequence shown here is derived from an EMBL/GenBank/DDBJ whole genome shotgun (WGS) entry which is preliminary data.</text>
</comment>
<evidence type="ECO:0000313" key="5">
    <source>
        <dbReference type="Proteomes" id="UP001642520"/>
    </source>
</evidence>
<keyword evidence="2" id="KW-1133">Transmembrane helix</keyword>
<feature type="transmembrane region" description="Helical" evidence="2">
    <location>
        <begin position="259"/>
        <end position="284"/>
    </location>
</feature>
<keyword evidence="5" id="KW-1185">Reference proteome</keyword>
<feature type="compositionally biased region" description="Basic and acidic residues" evidence="1">
    <location>
        <begin position="58"/>
        <end position="85"/>
    </location>
</feature>
<proteinExistence type="predicted"/>
<reference evidence="4 5" key="1">
    <citation type="submission" date="2024-08" db="EMBL/GenBank/DDBJ databases">
        <authorList>
            <person name="Will J Nash"/>
            <person name="Angela Man"/>
            <person name="Seanna McTaggart"/>
            <person name="Kendall Baker"/>
            <person name="Tom Barker"/>
            <person name="Leah Catchpole"/>
            <person name="Alex Durrant"/>
            <person name="Karim Gharbi"/>
            <person name="Naomi Irish"/>
            <person name="Gemy Kaithakottil"/>
            <person name="Debby Ku"/>
            <person name="Aaliyah Providence"/>
            <person name="Felix Shaw"/>
            <person name="David Swarbreck"/>
            <person name="Chris Watkins"/>
            <person name="Ann M. McCartney"/>
            <person name="Giulio Formenti"/>
            <person name="Alice Mouton"/>
            <person name="Noel Vella"/>
            <person name="Bjorn M von Reumont"/>
            <person name="Adriana Vella"/>
            <person name="Wilfried Haerty"/>
        </authorList>
    </citation>
    <scope>NUCLEOTIDE SEQUENCE [LARGE SCALE GENOMIC DNA]</scope>
</reference>
<sequence>MSSRFISALLTTTVVCCALAEYNEFTATSASIKKRPDEDKLFANIVRGENSSKTSHPKNNDYAEGYEKSLDKQPRISYHRLESRDNSSCCGSRYGSNSSTRPDWYYNSNRVDSGRYPSKFGERFPTDRYGWQTQGQPPGSSGSTGRPGGGSFGGTAFYEGSQTGDRFDSRPSYGGESSHKPSGYGSGIPGGSDYGSSGYGGYSFNRPTGYGRPVPSGSYGISGTFANGDEFGSLEPNYSEGNPPPHPNIQTQKAAALKALAGVALIGAAAALAINPVLLPLGVVSGRRKRSSLAAENEDAYMDYILTILKSDIMKTYNNGDGNKLSFSPTCLARVTCEIQRNYLVNSRKNIDLSKGKPILNHHLINLYAIPSNAPNGELVTMRIKRLIKAGIIVASSGENCNSFTCTFVKVKRTKNPSILKL</sequence>
<dbReference type="Proteomes" id="UP001642520">
    <property type="component" value="Unassembled WGS sequence"/>
</dbReference>
<keyword evidence="3" id="KW-0732">Signal</keyword>
<evidence type="ECO:0000256" key="2">
    <source>
        <dbReference type="SAM" id="Phobius"/>
    </source>
</evidence>